<keyword evidence="7" id="KW-1185">Reference proteome</keyword>
<evidence type="ECO:0000256" key="3">
    <source>
        <dbReference type="ARBA" id="ARBA00022795"/>
    </source>
</evidence>
<protein>
    <recommendedName>
        <fullName evidence="5">Flagellar hook-length control protein-like C-terminal domain-containing protein</fullName>
    </recommendedName>
</protein>
<dbReference type="InterPro" id="IPR038610">
    <property type="entry name" value="FliK-like_C_sf"/>
</dbReference>
<dbReference type="RefSeq" id="WP_126790006.1">
    <property type="nucleotide sequence ID" value="NZ_PIPN01000006.1"/>
</dbReference>
<keyword evidence="3" id="KW-1005">Bacterial flagellum biogenesis</keyword>
<evidence type="ECO:0000313" key="6">
    <source>
        <dbReference type="EMBL" id="RUO28001.1"/>
    </source>
</evidence>
<dbReference type="EMBL" id="PIPN01000006">
    <property type="protein sequence ID" value="RUO28001.1"/>
    <property type="molecule type" value="Genomic_DNA"/>
</dbReference>
<feature type="compositionally biased region" description="Polar residues" evidence="4">
    <location>
        <begin position="11"/>
        <end position="57"/>
    </location>
</feature>
<evidence type="ECO:0000259" key="5">
    <source>
        <dbReference type="Pfam" id="PF02120"/>
    </source>
</evidence>
<feature type="compositionally biased region" description="Polar residues" evidence="4">
    <location>
        <begin position="64"/>
        <end position="76"/>
    </location>
</feature>
<comment type="similarity">
    <text evidence="2">Belongs to the FliK family.</text>
</comment>
<dbReference type="Proteomes" id="UP000287410">
    <property type="component" value="Unassembled WGS sequence"/>
</dbReference>
<proteinExistence type="inferred from homology"/>
<dbReference type="Pfam" id="PF02120">
    <property type="entry name" value="Flg_hook"/>
    <property type="match status" value="1"/>
</dbReference>
<dbReference type="InterPro" id="IPR001635">
    <property type="entry name" value="Flag_hook_Flik"/>
</dbReference>
<organism evidence="6 7">
    <name type="scientific">Aliidiomarina sedimenti</name>
    <dbReference type="NCBI Taxonomy" id="1933879"/>
    <lineage>
        <taxon>Bacteria</taxon>
        <taxon>Pseudomonadati</taxon>
        <taxon>Pseudomonadota</taxon>
        <taxon>Gammaproteobacteria</taxon>
        <taxon>Alteromonadales</taxon>
        <taxon>Idiomarinaceae</taxon>
        <taxon>Aliidiomarina</taxon>
    </lineage>
</organism>
<dbReference type="CDD" id="cd17470">
    <property type="entry name" value="T3SS_Flik_C"/>
    <property type="match status" value="1"/>
</dbReference>
<evidence type="ECO:0000256" key="2">
    <source>
        <dbReference type="ARBA" id="ARBA00009149"/>
    </source>
</evidence>
<gene>
    <name evidence="6" type="ORF">CWE12_12275</name>
</gene>
<feature type="compositionally biased region" description="Polar residues" evidence="4">
    <location>
        <begin position="501"/>
        <end position="520"/>
    </location>
</feature>
<evidence type="ECO:0000313" key="7">
    <source>
        <dbReference type="Proteomes" id="UP000287410"/>
    </source>
</evidence>
<comment type="caution">
    <text evidence="6">The sequence shown here is derived from an EMBL/GenBank/DDBJ whole genome shotgun (WGS) entry which is preliminary data.</text>
</comment>
<feature type="domain" description="Flagellar hook-length control protein-like C-terminal" evidence="5">
    <location>
        <begin position="427"/>
        <end position="510"/>
    </location>
</feature>
<dbReference type="InterPro" id="IPR021136">
    <property type="entry name" value="Flagellar_hook_control-like_C"/>
</dbReference>
<sequence>MQHMNVGRTPSAATSTQSSVDQHRQPGTQQANDDRGFSSQLSQANAGHQSSVKNTQGEQDRRTSTGSTNGENNGKATKTDEASVAGVQQKLGELELKLEEGDTVSDESWLDLISEIKSLAEGGASEGQLDDLKAQLQQALDSVDGDLAGLLEKLQLDSSMVSGDVLDIDQLMGELEQLDSAALAGLQEKLSQLIDGGKEAVTEAELVAQLEQLEKEADGELADLLGQLRELLADENLDLQDPETQNRLAGMLQQLSDSEQISLSSIDNSKLAAFMQDLNEHIEQQLMPQNRREGLAGESGTLGGRNLPPAAMAMSEAAQQLRNQLQALVQAQTESADGESTDSQFESLRRMVSEMTPASNANDGRGQQGNANTASNFNQALNQAGANRDAQATQNSERSNLSAFEAARQTQQAVDILGTGAANTLRERISVMFNTRTQAAEMRLDPPDLGRLSIRLNMNQEQASVSFQVTTPQAREALEQSLPRLRELLQEQGIQLADANVSEQQSDGQQQAGAFSDNQGFGNGVGGEFAEDADDIAIAQVDVPEQTSNSDGRVDYFV</sequence>
<evidence type="ECO:0000256" key="4">
    <source>
        <dbReference type="SAM" id="MobiDB-lite"/>
    </source>
</evidence>
<dbReference type="PRINTS" id="PR01007">
    <property type="entry name" value="FLGHOOKFLIK"/>
</dbReference>
<accession>A0ABY0BUS8</accession>
<dbReference type="PANTHER" id="PTHR37533:SF2">
    <property type="entry name" value="FLAGELLAR HOOK-LENGTH CONTROL PROTEIN"/>
    <property type="match status" value="1"/>
</dbReference>
<dbReference type="Gene3D" id="3.30.750.140">
    <property type="match status" value="1"/>
</dbReference>
<feature type="region of interest" description="Disordered" evidence="4">
    <location>
        <begin position="500"/>
        <end position="529"/>
    </location>
</feature>
<reference evidence="6 7" key="1">
    <citation type="journal article" date="2018" name="Front. Microbiol.">
        <title>Genome-Based Analysis Reveals the Taxonomy and Diversity of the Family Idiomarinaceae.</title>
        <authorList>
            <person name="Liu Y."/>
            <person name="Lai Q."/>
            <person name="Shao Z."/>
        </authorList>
    </citation>
    <scope>NUCLEOTIDE SEQUENCE [LARGE SCALE GENOMIC DNA]</scope>
    <source>
        <strain evidence="6 7">GBSy1</strain>
    </source>
</reference>
<dbReference type="InterPro" id="IPR052563">
    <property type="entry name" value="FliK"/>
</dbReference>
<feature type="region of interest" description="Disordered" evidence="4">
    <location>
        <begin position="1"/>
        <end position="84"/>
    </location>
</feature>
<dbReference type="PANTHER" id="PTHR37533">
    <property type="entry name" value="FLAGELLAR HOOK-LENGTH CONTROL PROTEIN"/>
    <property type="match status" value="1"/>
</dbReference>
<evidence type="ECO:0000256" key="1">
    <source>
        <dbReference type="ARBA" id="ARBA00003944"/>
    </source>
</evidence>
<name>A0ABY0BUS8_9GAMM</name>
<comment type="function">
    <text evidence="1">Controls the length of the flagellar hook.</text>
</comment>